<protein>
    <submittedName>
        <fullName evidence="1">Uncharacterized protein</fullName>
    </submittedName>
</protein>
<feature type="non-terminal residue" evidence="1">
    <location>
        <position position="1"/>
    </location>
</feature>
<keyword evidence="2" id="KW-1185">Reference proteome</keyword>
<comment type="caution">
    <text evidence="1">The sequence shown here is derived from an EMBL/GenBank/DDBJ whole genome shotgun (WGS) entry which is preliminary data.</text>
</comment>
<accession>A0ACB7EJ25</accession>
<dbReference type="Proteomes" id="UP000805704">
    <property type="component" value="Chromosome 6"/>
</dbReference>
<reference evidence="1" key="1">
    <citation type="submission" date="2020-04" db="EMBL/GenBank/DDBJ databases">
        <title>A chromosome-scale assembly and high-density genetic map of the yellow drum (Nibea albiflora) genome.</title>
        <authorList>
            <person name="Xu D."/>
            <person name="Zhang W."/>
            <person name="Chen R."/>
            <person name="Tan P."/>
            <person name="Wang L."/>
            <person name="Song H."/>
            <person name="Tian L."/>
            <person name="Zhu Q."/>
            <person name="Wang B."/>
        </authorList>
    </citation>
    <scope>NUCLEOTIDE SEQUENCE</scope>
    <source>
        <strain evidence="1">ZJHYS-2018</strain>
    </source>
</reference>
<gene>
    <name evidence="1" type="ORF">GBF38_011981</name>
</gene>
<evidence type="ECO:0000313" key="1">
    <source>
        <dbReference type="EMBL" id="KAG8001782.1"/>
    </source>
</evidence>
<dbReference type="EMBL" id="CM024794">
    <property type="protein sequence ID" value="KAG8001782.1"/>
    <property type="molecule type" value="Genomic_DNA"/>
</dbReference>
<proteinExistence type="predicted"/>
<organism evidence="1 2">
    <name type="scientific">Nibea albiflora</name>
    <name type="common">Yellow drum</name>
    <name type="synonym">Corvina albiflora</name>
    <dbReference type="NCBI Taxonomy" id="240163"/>
    <lineage>
        <taxon>Eukaryota</taxon>
        <taxon>Metazoa</taxon>
        <taxon>Chordata</taxon>
        <taxon>Craniata</taxon>
        <taxon>Vertebrata</taxon>
        <taxon>Euteleostomi</taxon>
        <taxon>Actinopterygii</taxon>
        <taxon>Neopterygii</taxon>
        <taxon>Teleostei</taxon>
        <taxon>Neoteleostei</taxon>
        <taxon>Acanthomorphata</taxon>
        <taxon>Eupercaria</taxon>
        <taxon>Sciaenidae</taxon>
        <taxon>Nibea</taxon>
    </lineage>
</organism>
<evidence type="ECO:0000313" key="2">
    <source>
        <dbReference type="Proteomes" id="UP000805704"/>
    </source>
</evidence>
<name>A0ACB7EJ25_NIBAL</name>
<sequence>VIGLIRVQIGAHQRNEVKRRRRERFNPATIKHPETFTSSVELIHVTKKVMEARSTSAGRDRPVRRKLMVSAAVMFGNTWAANQVRLAVSSPRFILTLLADSPEARREAASSEWTLNVTISLLIRPRKNNLHSEMADQGKVVSGLTGSEAKPGRCGVNQPHPCRNAGCQDERRAPSGKWRRSSMNCRRFITVFAEGDRRRTEREIIMVFVCAAHSK</sequence>